<evidence type="ECO:0000313" key="2">
    <source>
        <dbReference type="EMBL" id="KAJ0403417.1"/>
    </source>
</evidence>
<feature type="region of interest" description="Disordered" evidence="1">
    <location>
        <begin position="1"/>
        <end position="47"/>
    </location>
</feature>
<dbReference type="Proteomes" id="UP001209570">
    <property type="component" value="Unassembled WGS sequence"/>
</dbReference>
<gene>
    <name evidence="2" type="ORF">P43SY_003988</name>
</gene>
<keyword evidence="3" id="KW-1185">Reference proteome</keyword>
<feature type="region of interest" description="Disordered" evidence="1">
    <location>
        <begin position="73"/>
        <end position="113"/>
    </location>
</feature>
<name>A0AAD5QA28_PYTIN</name>
<evidence type="ECO:0000313" key="3">
    <source>
        <dbReference type="Proteomes" id="UP001209570"/>
    </source>
</evidence>
<evidence type="ECO:0000256" key="1">
    <source>
        <dbReference type="SAM" id="MobiDB-lite"/>
    </source>
</evidence>
<sequence length="145" mass="16069">MMDDARADPVAAATSPSFSKRKKRRPNASATVTLLPITPQHRPPQSALEVDASHSRVVYLAPLTTVATEKFFARNAGRAQSDDEWDGWDEDDDSGEELDLAEDAAGDSRSQRRKLWHEAETALVDAANDEFDKRQQQCTEITAIN</sequence>
<reference evidence="2" key="1">
    <citation type="submission" date="2021-12" db="EMBL/GenBank/DDBJ databases">
        <title>Prjna785345.</title>
        <authorList>
            <person name="Rujirawat T."/>
            <person name="Krajaejun T."/>
        </authorList>
    </citation>
    <scope>NUCLEOTIDE SEQUENCE</scope>
    <source>
        <strain evidence="2">Pi057C3</strain>
    </source>
</reference>
<proteinExistence type="predicted"/>
<accession>A0AAD5QA28</accession>
<organism evidence="2 3">
    <name type="scientific">Pythium insidiosum</name>
    <name type="common">Pythiosis disease agent</name>
    <dbReference type="NCBI Taxonomy" id="114742"/>
    <lineage>
        <taxon>Eukaryota</taxon>
        <taxon>Sar</taxon>
        <taxon>Stramenopiles</taxon>
        <taxon>Oomycota</taxon>
        <taxon>Peronosporomycetes</taxon>
        <taxon>Pythiales</taxon>
        <taxon>Pythiaceae</taxon>
        <taxon>Pythium</taxon>
    </lineage>
</organism>
<dbReference type="EMBL" id="JAKCXM010000082">
    <property type="protein sequence ID" value="KAJ0403417.1"/>
    <property type="molecule type" value="Genomic_DNA"/>
</dbReference>
<comment type="caution">
    <text evidence="2">The sequence shown here is derived from an EMBL/GenBank/DDBJ whole genome shotgun (WGS) entry which is preliminary data.</text>
</comment>
<dbReference type="AlphaFoldDB" id="A0AAD5QA28"/>
<protein>
    <submittedName>
        <fullName evidence="2">Uncharacterized protein</fullName>
    </submittedName>
</protein>
<feature type="compositionally biased region" description="Acidic residues" evidence="1">
    <location>
        <begin position="82"/>
        <end position="105"/>
    </location>
</feature>